<dbReference type="Pfam" id="PF13148">
    <property type="entry name" value="DUF3987"/>
    <property type="match status" value="1"/>
</dbReference>
<keyword evidence="3" id="KW-1185">Reference proteome</keyword>
<dbReference type="Proteomes" id="UP001142648">
    <property type="component" value="Unassembled WGS sequence"/>
</dbReference>
<dbReference type="AlphaFoldDB" id="A0A9X2W1E2"/>
<evidence type="ECO:0000256" key="1">
    <source>
        <dbReference type="SAM" id="MobiDB-lite"/>
    </source>
</evidence>
<dbReference type="InterPro" id="IPR025048">
    <property type="entry name" value="DUF3987"/>
</dbReference>
<feature type="region of interest" description="Disordered" evidence="1">
    <location>
        <begin position="446"/>
        <end position="466"/>
    </location>
</feature>
<feature type="compositionally biased region" description="Basic and acidic residues" evidence="1">
    <location>
        <begin position="446"/>
        <end position="457"/>
    </location>
</feature>
<gene>
    <name evidence="2" type="ORF">N0B51_09620</name>
</gene>
<proteinExistence type="predicted"/>
<evidence type="ECO:0000313" key="3">
    <source>
        <dbReference type="Proteomes" id="UP001142648"/>
    </source>
</evidence>
<organism evidence="2 3">
    <name type="scientific">Tsuneonella litorea</name>
    <dbReference type="NCBI Taxonomy" id="2976475"/>
    <lineage>
        <taxon>Bacteria</taxon>
        <taxon>Pseudomonadati</taxon>
        <taxon>Pseudomonadota</taxon>
        <taxon>Alphaproteobacteria</taxon>
        <taxon>Sphingomonadales</taxon>
        <taxon>Erythrobacteraceae</taxon>
        <taxon>Tsuneonella</taxon>
    </lineage>
</organism>
<accession>A0A9X2W1E2</accession>
<comment type="caution">
    <text evidence="2">The sequence shown here is derived from an EMBL/GenBank/DDBJ whole genome shotgun (WGS) entry which is preliminary data.</text>
</comment>
<evidence type="ECO:0000313" key="2">
    <source>
        <dbReference type="EMBL" id="MCT2559242.1"/>
    </source>
</evidence>
<dbReference type="EMBL" id="JAOAMV010000004">
    <property type="protein sequence ID" value="MCT2559242.1"/>
    <property type="molecule type" value="Genomic_DNA"/>
</dbReference>
<protein>
    <submittedName>
        <fullName evidence="2">YfjI family protein</fullName>
    </submittedName>
</protein>
<name>A0A9X2W1E2_9SPHN</name>
<reference evidence="2" key="1">
    <citation type="submission" date="2022-09" db="EMBL/GenBank/DDBJ databases">
        <title>The genome sequence of Tsuneonella sp. YG55.</title>
        <authorList>
            <person name="Liu Y."/>
        </authorList>
    </citation>
    <scope>NUCLEOTIDE SEQUENCE</scope>
    <source>
        <strain evidence="2">YG55</strain>
    </source>
</reference>
<sequence length="466" mass="51226">MPSELFGPAWPTVLDVADVTATAPDYAGIAYLACAASLIGGKRWVSAYGDWAEPCILWTAALGDPSSRKSAPLDRMTKPLWKIQQNARLDYDLVRREWQAEIERAKAERAKWQDEVKGAAGGAGETPPMPVLAVEPEEPQERRPIVSDVTPEAAAIILKGNPQGVLCYNDELAGWLESFERYTTGGRPFWLAAHGGKPHNITRKGSGSIDLRFTGISVLGSIQPDKIVELLAGANDGLVPRILWAWPEKMPPRRPSAPVSMAALERAYERLEMLQWGRDAEGREDRIVLRLTGSAADLFHEWELENAASDGDGGSLYEAFAGKMSGAALRLALVCEMTEWAFGNGAEPAEVSKQSVAAAIKWVENYAKPMAHRVYGDAAVSVADRNAALLARYVRKHRFETVNLRELRQHPHKQHLKPLQAKGALDEAVEVMVDAGWLLPAFQRDGETKGQPRKDYRVNPAVLGDR</sequence>